<dbReference type="Pfam" id="PF08589">
    <property type="entry name" value="ATG43"/>
    <property type="match status" value="1"/>
</dbReference>
<dbReference type="PANTHER" id="PTHR38699:SF1">
    <property type="entry name" value="MITOPHAGY RECEPTOR ATG43"/>
    <property type="match status" value="1"/>
</dbReference>
<accession>A0AAV9NCR0</accession>
<evidence type="ECO:0000256" key="1">
    <source>
        <dbReference type="SAM" id="MobiDB-lite"/>
    </source>
</evidence>
<protein>
    <recommendedName>
        <fullName evidence="4">DUF1770-domain-containing protein</fullName>
    </recommendedName>
</protein>
<gene>
    <name evidence="2" type="ORF">LTR84_002922</name>
</gene>
<dbReference type="PANTHER" id="PTHR38699">
    <property type="entry name" value="CHROMOSOME 1, WHOLE GENOME SHOTGUN SEQUENCE"/>
    <property type="match status" value="1"/>
</dbReference>
<dbReference type="InterPro" id="IPR013898">
    <property type="entry name" value="Atg43"/>
</dbReference>
<dbReference type="RefSeq" id="XP_064706132.1">
    <property type="nucleotide sequence ID" value="XM_064846522.1"/>
</dbReference>
<keyword evidence="3" id="KW-1185">Reference proteome</keyword>
<feature type="compositionally biased region" description="Low complexity" evidence="1">
    <location>
        <begin position="56"/>
        <end position="75"/>
    </location>
</feature>
<name>A0AAV9NCR0_9EURO</name>
<dbReference type="Proteomes" id="UP001358417">
    <property type="component" value="Unassembled WGS sequence"/>
</dbReference>
<organism evidence="2 3">
    <name type="scientific">Exophiala bonariae</name>
    <dbReference type="NCBI Taxonomy" id="1690606"/>
    <lineage>
        <taxon>Eukaryota</taxon>
        <taxon>Fungi</taxon>
        <taxon>Dikarya</taxon>
        <taxon>Ascomycota</taxon>
        <taxon>Pezizomycotina</taxon>
        <taxon>Eurotiomycetes</taxon>
        <taxon>Chaetothyriomycetidae</taxon>
        <taxon>Chaetothyriales</taxon>
        <taxon>Herpotrichiellaceae</taxon>
        <taxon>Exophiala</taxon>
    </lineage>
</organism>
<dbReference type="AlphaFoldDB" id="A0AAV9NCR0"/>
<reference evidence="2 3" key="1">
    <citation type="submission" date="2023-08" db="EMBL/GenBank/DDBJ databases">
        <title>Black Yeasts Isolated from many extreme environments.</title>
        <authorList>
            <person name="Coleine C."/>
            <person name="Stajich J.E."/>
            <person name="Selbmann L."/>
        </authorList>
    </citation>
    <scope>NUCLEOTIDE SEQUENCE [LARGE SCALE GENOMIC DNA]</scope>
    <source>
        <strain evidence="2 3">CCFEE 5792</strain>
    </source>
</reference>
<dbReference type="GO" id="GO:0140580">
    <property type="term" value="F:mitochondrion autophagosome adaptor activity"/>
    <property type="evidence" value="ECO:0007669"/>
    <property type="project" value="InterPro"/>
</dbReference>
<proteinExistence type="predicted"/>
<evidence type="ECO:0000313" key="2">
    <source>
        <dbReference type="EMBL" id="KAK5052118.1"/>
    </source>
</evidence>
<feature type="region of interest" description="Disordered" evidence="1">
    <location>
        <begin position="1"/>
        <end position="88"/>
    </location>
</feature>
<dbReference type="EMBL" id="JAVRRD010000014">
    <property type="protein sequence ID" value="KAK5052118.1"/>
    <property type="molecule type" value="Genomic_DNA"/>
</dbReference>
<evidence type="ECO:0000313" key="3">
    <source>
        <dbReference type="Proteomes" id="UP001358417"/>
    </source>
</evidence>
<sequence>MEHNPAAEFASVIQSASIKRHPSPAHDINPSTAASKKVPGTAEYPSTESPTHSRSHSLASASTASSSTSTIPSEIIRQRPRRRDLPPMPDFRFEQSYLASIKNAESNWKVAFITIRDQVVLPLTQGILWNLAMFGWRHWNRGTKFRGRGVGARVRKWWWGVNNWKMPSEVDQGGRDAKVLKKAEGFFVNRFGTSLGD</sequence>
<dbReference type="GeneID" id="89971121"/>
<dbReference type="GO" id="GO:0000423">
    <property type="term" value="P:mitophagy"/>
    <property type="evidence" value="ECO:0007669"/>
    <property type="project" value="InterPro"/>
</dbReference>
<evidence type="ECO:0008006" key="4">
    <source>
        <dbReference type="Google" id="ProtNLM"/>
    </source>
</evidence>
<comment type="caution">
    <text evidence="2">The sequence shown here is derived from an EMBL/GenBank/DDBJ whole genome shotgun (WGS) entry which is preliminary data.</text>
</comment>